<dbReference type="InterPro" id="IPR000086">
    <property type="entry name" value="NUDIX_hydrolase_dom"/>
</dbReference>
<comment type="cofactor">
    <cofactor evidence="1">
        <name>Mn(2+)</name>
        <dbReference type="ChEBI" id="CHEBI:29035"/>
    </cofactor>
</comment>
<keyword evidence="2 4" id="KW-0378">Hydrolase</keyword>
<protein>
    <submittedName>
        <fullName evidence="4">Adenosine (5')-pentaphospho-(5'')-adenosine pyrophosphohydrolase</fullName>
    </submittedName>
</protein>
<reference evidence="4" key="1">
    <citation type="submission" date="2018-06" db="EMBL/GenBank/DDBJ databases">
        <authorList>
            <person name="Zhirakovskaya E."/>
        </authorList>
    </citation>
    <scope>NUCLEOTIDE SEQUENCE</scope>
</reference>
<dbReference type="HAMAP" id="MF_00298">
    <property type="entry name" value="Nudix_RppH"/>
    <property type="match status" value="1"/>
</dbReference>
<dbReference type="PROSITE" id="PS00893">
    <property type="entry name" value="NUDIX_BOX"/>
    <property type="match status" value="1"/>
</dbReference>
<proteinExistence type="inferred from homology"/>
<dbReference type="PANTHER" id="PTHR23114:SF17">
    <property type="entry name" value="M7GPPPN-MRNA HYDROLASE"/>
    <property type="match status" value="1"/>
</dbReference>
<dbReference type="Pfam" id="PF00293">
    <property type="entry name" value="NUDIX"/>
    <property type="match status" value="1"/>
</dbReference>
<dbReference type="PANTHER" id="PTHR23114">
    <property type="entry name" value="M7GPPPN-MRNA HYDROLASE"/>
    <property type="match status" value="1"/>
</dbReference>
<dbReference type="GO" id="GO:0006402">
    <property type="term" value="P:mRNA catabolic process"/>
    <property type="evidence" value="ECO:0007669"/>
    <property type="project" value="TreeGrafter"/>
</dbReference>
<organism evidence="4">
    <name type="scientific">hydrothermal vent metagenome</name>
    <dbReference type="NCBI Taxonomy" id="652676"/>
    <lineage>
        <taxon>unclassified sequences</taxon>
        <taxon>metagenomes</taxon>
        <taxon>ecological metagenomes</taxon>
    </lineage>
</organism>
<dbReference type="CDD" id="cd03671">
    <property type="entry name" value="NUDIX_Ap4A_hydrolase_plant_like"/>
    <property type="match status" value="1"/>
</dbReference>
<feature type="domain" description="Nudix hydrolase" evidence="3">
    <location>
        <begin position="28"/>
        <end position="171"/>
    </location>
</feature>
<name>A0A3B0WJH9_9ZZZZ</name>
<dbReference type="Gene3D" id="3.90.79.10">
    <property type="entry name" value="Nucleoside Triphosphate Pyrophosphohydrolase"/>
    <property type="match status" value="1"/>
</dbReference>
<evidence type="ECO:0000256" key="1">
    <source>
        <dbReference type="ARBA" id="ARBA00001936"/>
    </source>
</evidence>
<dbReference type="AlphaFoldDB" id="A0A3B0WJH9"/>
<gene>
    <name evidence="4" type="ORF">MNBD_GAMMA06-1229</name>
</gene>
<dbReference type="InterPro" id="IPR020084">
    <property type="entry name" value="NUDIX_hydrolase_CS"/>
</dbReference>
<evidence type="ECO:0000259" key="3">
    <source>
        <dbReference type="PROSITE" id="PS51462"/>
    </source>
</evidence>
<dbReference type="InterPro" id="IPR022927">
    <property type="entry name" value="RppH"/>
</dbReference>
<dbReference type="EMBL" id="UOFD01000047">
    <property type="protein sequence ID" value="VAW52483.1"/>
    <property type="molecule type" value="Genomic_DNA"/>
</dbReference>
<dbReference type="PRINTS" id="PR00502">
    <property type="entry name" value="NUDIXFAMILY"/>
</dbReference>
<dbReference type="NCBIfam" id="NF001938">
    <property type="entry name" value="PRK00714.1-5"/>
    <property type="match status" value="1"/>
</dbReference>
<dbReference type="NCBIfam" id="NF001937">
    <property type="entry name" value="PRK00714.1-4"/>
    <property type="match status" value="1"/>
</dbReference>
<dbReference type="PROSITE" id="PS51462">
    <property type="entry name" value="NUDIX"/>
    <property type="match status" value="1"/>
</dbReference>
<dbReference type="InterPro" id="IPR020476">
    <property type="entry name" value="Nudix_hydrolase"/>
</dbReference>
<sequence>MVTKILEVCRNQQYQACPDGIQVIDSNGFRPNVGIILSNSDGKVFWARRAGQENWQFPQGGIDKNESPMQAMYRELQEETGLLPKHVEVVGKTDDWLRYRIPEHLLRRRSKPLCIGQKQIWFYLRLTGCESDFDLCCSERPEFDRWRWVDYWQPVDEIVAFKRKVYKQALSQLERYV</sequence>
<accession>A0A3B0WJH9</accession>
<evidence type="ECO:0000256" key="2">
    <source>
        <dbReference type="ARBA" id="ARBA00022801"/>
    </source>
</evidence>
<dbReference type="GO" id="GO:0034353">
    <property type="term" value="F:mRNA 5'-diphosphatase activity"/>
    <property type="evidence" value="ECO:0007669"/>
    <property type="project" value="TreeGrafter"/>
</dbReference>
<evidence type="ECO:0000313" key="4">
    <source>
        <dbReference type="EMBL" id="VAW52483.1"/>
    </source>
</evidence>
<dbReference type="SUPFAM" id="SSF55811">
    <property type="entry name" value="Nudix"/>
    <property type="match status" value="1"/>
</dbReference>
<dbReference type="GO" id="GO:0005737">
    <property type="term" value="C:cytoplasm"/>
    <property type="evidence" value="ECO:0007669"/>
    <property type="project" value="TreeGrafter"/>
</dbReference>
<dbReference type="InterPro" id="IPR015797">
    <property type="entry name" value="NUDIX_hydrolase-like_dom_sf"/>
</dbReference>